<sequence length="80" mass="8854">MSEVMARDLQGKSIVGTDGTTFGTLYNVTMDHESGMLCNLIVEPHKESSSMVTDETDDNRLHIPVSRVKTVNDQIIIDTD</sequence>
<dbReference type="InterPro" id="IPR027275">
    <property type="entry name" value="PRC-brl_dom"/>
</dbReference>
<dbReference type="OrthoDB" id="85079at2157"/>
<dbReference type="PANTHER" id="PTHR38137">
    <property type="entry name" value="PRC-BARREL DOMAIN PROTEIN"/>
    <property type="match status" value="1"/>
</dbReference>
<keyword evidence="3" id="KW-1185">Reference proteome</keyword>
<protein>
    <recommendedName>
        <fullName evidence="1">PRC-barrel domain-containing protein</fullName>
    </recommendedName>
</protein>
<accession>A0A5P9P2H8</accession>
<dbReference type="Proteomes" id="UP000326170">
    <property type="component" value="Chromosome"/>
</dbReference>
<dbReference type="RefSeq" id="WP_152940183.1">
    <property type="nucleotide sequence ID" value="NZ_CP045488.1"/>
</dbReference>
<evidence type="ECO:0000313" key="3">
    <source>
        <dbReference type="Proteomes" id="UP000326170"/>
    </source>
</evidence>
<evidence type="ECO:0000259" key="1">
    <source>
        <dbReference type="Pfam" id="PF05239"/>
    </source>
</evidence>
<dbReference type="Gene3D" id="2.30.30.240">
    <property type="entry name" value="PRC-barrel domain"/>
    <property type="match status" value="1"/>
</dbReference>
<dbReference type="SUPFAM" id="SSF50346">
    <property type="entry name" value="PRC-barrel domain"/>
    <property type="match status" value="1"/>
</dbReference>
<organism evidence="2 3">
    <name type="scientific">Natronorubrum aibiense</name>
    <dbReference type="NCBI Taxonomy" id="348826"/>
    <lineage>
        <taxon>Archaea</taxon>
        <taxon>Methanobacteriati</taxon>
        <taxon>Methanobacteriota</taxon>
        <taxon>Stenosarchaea group</taxon>
        <taxon>Halobacteria</taxon>
        <taxon>Halobacteriales</taxon>
        <taxon>Natrialbaceae</taxon>
        <taxon>Natronorubrum</taxon>
    </lineage>
</organism>
<dbReference type="PANTHER" id="PTHR38137:SF2">
    <property type="entry name" value="PRC-BARREL DOMAIN-CONTAINING PROTEIN"/>
    <property type="match status" value="1"/>
</dbReference>
<dbReference type="EMBL" id="CP045488">
    <property type="protein sequence ID" value="QFU82297.1"/>
    <property type="molecule type" value="Genomic_DNA"/>
</dbReference>
<proteinExistence type="predicted"/>
<gene>
    <name evidence="2" type="ORF">GCU68_07025</name>
</gene>
<dbReference type="KEGG" id="nas:GCU68_07025"/>
<reference evidence="2 3" key="1">
    <citation type="journal article" date="2007" name="Int. J. Syst. Evol. Microbiol.">
        <title>Natronorubrum sulfidifaciens sp. nov., an extremely haloalkaliphilic archaeon isolated from Aiding salt lake in Xin-Jiang, China.</title>
        <authorList>
            <person name="Cui H.L."/>
            <person name="Tohty D."/>
            <person name="Liu H.C."/>
            <person name="Liu S.J."/>
            <person name="Oren A."/>
            <person name="Zhou P.J."/>
        </authorList>
    </citation>
    <scope>NUCLEOTIDE SEQUENCE [LARGE SCALE GENOMIC DNA]</scope>
    <source>
        <strain evidence="2 3">7-3</strain>
    </source>
</reference>
<dbReference type="InterPro" id="IPR011033">
    <property type="entry name" value="PRC_barrel-like_sf"/>
</dbReference>
<dbReference type="AlphaFoldDB" id="A0A5P9P2H8"/>
<feature type="domain" description="PRC-barrel" evidence="1">
    <location>
        <begin position="3"/>
        <end position="79"/>
    </location>
</feature>
<evidence type="ECO:0000313" key="2">
    <source>
        <dbReference type="EMBL" id="QFU82297.1"/>
    </source>
</evidence>
<name>A0A5P9P2H8_9EURY</name>
<dbReference type="Pfam" id="PF05239">
    <property type="entry name" value="PRC"/>
    <property type="match status" value="1"/>
</dbReference>
<dbReference type="GeneID" id="42300787"/>